<feature type="domain" description="Ribosomal RNA methyltransferase FtsJ" evidence="13">
    <location>
        <begin position="17"/>
        <end position="194"/>
    </location>
</feature>
<evidence type="ECO:0000256" key="4">
    <source>
        <dbReference type="ARBA" id="ARBA00022691"/>
    </source>
</evidence>
<keyword evidence="3 11" id="KW-0808">Transferase</keyword>
<feature type="binding site" evidence="11">
    <location>
        <position position="111"/>
    </location>
    <ligand>
        <name>S-adenosyl-L-methionine</name>
        <dbReference type="ChEBI" id="CHEBI:59789"/>
    </ligand>
</feature>
<keyword evidence="4 11" id="KW-0949">S-adenosyl-L-methionine</keyword>
<sequence>MKKLHDHYFKRAKQENYPARSIYKLQEMDAEFKLFKPGQKVLDLGATPGSWTLYAAKKVGPEGRVLGVDLNHTDTAFPENVTFMVADALHPGPEFSAVLDSMKPFHLVISDMAPRTTGQRVTDQARSLELVEQALAIAGTCLIKGGHFVAKIFMGPDVKAFTDSMRGAFEKVKTAKPKSSRSESFEQFIVGLGFKGLKSYSEE</sequence>
<dbReference type="PANTHER" id="PTHR10920">
    <property type="entry name" value="RIBOSOMAL RNA METHYLTRANSFERASE"/>
    <property type="match status" value="1"/>
</dbReference>
<dbReference type="EC" id="2.1.1.166" evidence="6 11"/>
<comment type="function">
    <text evidence="5 11">Specifically methylates the uridine in position 2552 of 23S rRNA at the 2'-O position of the ribose in the fully assembled 50S ribosomal subunit.</text>
</comment>
<proteinExistence type="inferred from homology"/>
<evidence type="ECO:0000256" key="12">
    <source>
        <dbReference type="PIRSR" id="PIRSR005461-1"/>
    </source>
</evidence>
<dbReference type="EMBL" id="DSRP01000752">
    <property type="protein sequence ID" value="HGG93430.1"/>
    <property type="molecule type" value="Genomic_DNA"/>
</dbReference>
<dbReference type="PANTHER" id="PTHR10920:SF18">
    <property type="entry name" value="RRNA METHYLTRANSFERASE 2, MITOCHONDRIAL"/>
    <property type="match status" value="1"/>
</dbReference>
<evidence type="ECO:0000256" key="3">
    <source>
        <dbReference type="ARBA" id="ARBA00022679"/>
    </source>
</evidence>
<keyword evidence="2 11" id="KW-0489">Methyltransferase</keyword>
<comment type="catalytic activity">
    <reaction evidence="10 11">
        <text>uridine(2552) in 23S rRNA + S-adenosyl-L-methionine = 2'-O-methyluridine(2552) in 23S rRNA + S-adenosyl-L-homocysteine + H(+)</text>
        <dbReference type="Rhea" id="RHEA:42720"/>
        <dbReference type="Rhea" id="RHEA-COMP:10202"/>
        <dbReference type="Rhea" id="RHEA-COMP:10203"/>
        <dbReference type="ChEBI" id="CHEBI:15378"/>
        <dbReference type="ChEBI" id="CHEBI:57856"/>
        <dbReference type="ChEBI" id="CHEBI:59789"/>
        <dbReference type="ChEBI" id="CHEBI:65315"/>
        <dbReference type="ChEBI" id="CHEBI:74478"/>
        <dbReference type="EC" id="2.1.1.166"/>
    </reaction>
</comment>
<evidence type="ECO:0000256" key="9">
    <source>
        <dbReference type="ARBA" id="ARBA00042745"/>
    </source>
</evidence>
<reference evidence="14" key="1">
    <citation type="journal article" date="2020" name="mSystems">
        <title>Genome- and Community-Level Interaction Insights into Carbon Utilization and Element Cycling Functions of Hydrothermarchaeota in Hydrothermal Sediment.</title>
        <authorList>
            <person name="Zhou Z."/>
            <person name="Liu Y."/>
            <person name="Xu W."/>
            <person name="Pan J."/>
            <person name="Luo Z.H."/>
            <person name="Li M."/>
        </authorList>
    </citation>
    <scope>NUCLEOTIDE SEQUENCE [LARGE SCALE GENOMIC DNA]</scope>
    <source>
        <strain evidence="14">SpSt-413</strain>
    </source>
</reference>
<name>A0A7C4EKB1_9BACT</name>
<feature type="active site" description="Proton acceptor" evidence="11 12">
    <location>
        <position position="151"/>
    </location>
</feature>
<dbReference type="Pfam" id="PF01728">
    <property type="entry name" value="FtsJ"/>
    <property type="match status" value="1"/>
</dbReference>
<accession>A0A7C4EKB1</accession>
<evidence type="ECO:0000256" key="2">
    <source>
        <dbReference type="ARBA" id="ARBA00022603"/>
    </source>
</evidence>
<dbReference type="SUPFAM" id="SSF53335">
    <property type="entry name" value="S-adenosyl-L-methionine-dependent methyltransferases"/>
    <property type="match status" value="1"/>
</dbReference>
<dbReference type="HAMAP" id="MF_01547">
    <property type="entry name" value="RNA_methyltr_E"/>
    <property type="match status" value="1"/>
</dbReference>
<evidence type="ECO:0000256" key="8">
    <source>
        <dbReference type="ARBA" id="ARBA00041995"/>
    </source>
</evidence>
<dbReference type="Gene3D" id="3.40.50.150">
    <property type="entry name" value="Vaccinia Virus protein VP39"/>
    <property type="match status" value="1"/>
</dbReference>
<evidence type="ECO:0000256" key="1">
    <source>
        <dbReference type="ARBA" id="ARBA00022552"/>
    </source>
</evidence>
<feature type="binding site" evidence="11">
    <location>
        <position position="69"/>
    </location>
    <ligand>
        <name>S-adenosyl-L-methionine</name>
        <dbReference type="ChEBI" id="CHEBI:59789"/>
    </ligand>
</feature>
<evidence type="ECO:0000256" key="5">
    <source>
        <dbReference type="ARBA" id="ARBA00037569"/>
    </source>
</evidence>
<evidence type="ECO:0000256" key="10">
    <source>
        <dbReference type="ARBA" id="ARBA00048970"/>
    </source>
</evidence>
<keyword evidence="1 11" id="KW-0698">rRNA processing</keyword>
<evidence type="ECO:0000256" key="7">
    <source>
        <dbReference type="ARBA" id="ARBA00041129"/>
    </source>
</evidence>
<evidence type="ECO:0000313" key="14">
    <source>
        <dbReference type="EMBL" id="HGG93430.1"/>
    </source>
</evidence>
<evidence type="ECO:0000256" key="11">
    <source>
        <dbReference type="HAMAP-Rule" id="MF_01547"/>
    </source>
</evidence>
<dbReference type="PIRSF" id="PIRSF005461">
    <property type="entry name" value="23S_rRNA_mtase"/>
    <property type="match status" value="1"/>
</dbReference>
<feature type="binding site" evidence="11">
    <location>
        <position position="87"/>
    </location>
    <ligand>
        <name>S-adenosyl-L-methionine</name>
        <dbReference type="ChEBI" id="CHEBI:59789"/>
    </ligand>
</feature>
<keyword evidence="11" id="KW-0963">Cytoplasm</keyword>
<dbReference type="InterPro" id="IPR050082">
    <property type="entry name" value="RNA_methyltr_RlmE"/>
</dbReference>
<dbReference type="InterPro" id="IPR029063">
    <property type="entry name" value="SAM-dependent_MTases_sf"/>
</dbReference>
<dbReference type="InterPro" id="IPR015507">
    <property type="entry name" value="rRNA-MeTfrase_E"/>
</dbReference>
<dbReference type="AlphaFoldDB" id="A0A7C4EKB1"/>
<feature type="binding site" evidence="11">
    <location>
        <position position="51"/>
    </location>
    <ligand>
        <name>S-adenosyl-L-methionine</name>
        <dbReference type="ChEBI" id="CHEBI:59789"/>
    </ligand>
</feature>
<protein>
    <recommendedName>
        <fullName evidence="7 11">Ribosomal RNA large subunit methyltransferase E</fullName>
        <ecNumber evidence="6 11">2.1.1.166</ecNumber>
    </recommendedName>
    <alternativeName>
        <fullName evidence="9 11">23S rRNA Um2552 methyltransferase</fullName>
    </alternativeName>
    <alternativeName>
        <fullName evidence="8 11">rRNA (uridine-2'-O-)-methyltransferase</fullName>
    </alternativeName>
</protein>
<comment type="subcellular location">
    <subcellularLocation>
        <location evidence="11">Cytoplasm</location>
    </subcellularLocation>
</comment>
<organism evidence="14">
    <name type="scientific">Fundidesulfovibrio putealis</name>
    <dbReference type="NCBI Taxonomy" id="270496"/>
    <lineage>
        <taxon>Bacteria</taxon>
        <taxon>Pseudomonadati</taxon>
        <taxon>Thermodesulfobacteriota</taxon>
        <taxon>Desulfovibrionia</taxon>
        <taxon>Desulfovibrionales</taxon>
        <taxon>Desulfovibrionaceae</taxon>
        <taxon>Fundidesulfovibrio</taxon>
    </lineage>
</organism>
<comment type="similarity">
    <text evidence="11">Belongs to the class I-like SAM-binding methyltransferase superfamily. RNA methyltransferase RlmE family.</text>
</comment>
<dbReference type="GO" id="GO:0008650">
    <property type="term" value="F:rRNA (uridine-2'-O-)-methyltransferase activity"/>
    <property type="evidence" value="ECO:0007669"/>
    <property type="project" value="UniProtKB-UniRule"/>
</dbReference>
<feature type="binding site" evidence="11">
    <location>
        <position position="49"/>
    </location>
    <ligand>
        <name>S-adenosyl-L-methionine</name>
        <dbReference type="ChEBI" id="CHEBI:59789"/>
    </ligand>
</feature>
<gene>
    <name evidence="11" type="primary">rlmE</name>
    <name evidence="11" type="synonym">ftsJ</name>
    <name evidence="11" type="synonym">rrmJ</name>
    <name evidence="14" type="ORF">ENR59_10845</name>
</gene>
<evidence type="ECO:0000259" key="13">
    <source>
        <dbReference type="Pfam" id="PF01728"/>
    </source>
</evidence>
<comment type="caution">
    <text evidence="14">The sequence shown here is derived from an EMBL/GenBank/DDBJ whole genome shotgun (WGS) entry which is preliminary data.</text>
</comment>
<evidence type="ECO:0000256" key="6">
    <source>
        <dbReference type="ARBA" id="ARBA00038861"/>
    </source>
</evidence>
<dbReference type="GO" id="GO:0005737">
    <property type="term" value="C:cytoplasm"/>
    <property type="evidence" value="ECO:0007669"/>
    <property type="project" value="UniProtKB-SubCell"/>
</dbReference>
<dbReference type="InterPro" id="IPR002877">
    <property type="entry name" value="RNA_MeTrfase_FtsJ_dom"/>
</dbReference>